<feature type="domain" description="AprE-like beta-barrel" evidence="11">
    <location>
        <begin position="320"/>
        <end position="408"/>
    </location>
</feature>
<keyword evidence="13" id="KW-1185">Reference proteome</keyword>
<evidence type="ECO:0000256" key="8">
    <source>
        <dbReference type="ARBA" id="ARBA00023136"/>
    </source>
</evidence>
<comment type="caution">
    <text evidence="12">The sequence shown here is derived from an EMBL/GenBank/DDBJ whole genome shotgun (WGS) entry which is preliminary data.</text>
</comment>
<dbReference type="NCBIfam" id="TIGR01843">
    <property type="entry name" value="type_I_hlyD"/>
    <property type="match status" value="1"/>
</dbReference>
<gene>
    <name evidence="12" type="ORF">ACFOKF_04190</name>
</gene>
<evidence type="ECO:0000256" key="9">
    <source>
        <dbReference type="RuleBase" id="RU365093"/>
    </source>
</evidence>
<keyword evidence="8 9" id="KW-0472">Membrane</keyword>
<organism evidence="12 13">
    <name type="scientific">Sphingobium rhizovicinum</name>
    <dbReference type="NCBI Taxonomy" id="432308"/>
    <lineage>
        <taxon>Bacteria</taxon>
        <taxon>Pseudomonadati</taxon>
        <taxon>Pseudomonadota</taxon>
        <taxon>Alphaproteobacteria</taxon>
        <taxon>Sphingomonadales</taxon>
        <taxon>Sphingomonadaceae</taxon>
        <taxon>Sphingobium</taxon>
    </lineage>
</organism>
<dbReference type="EMBL" id="JBHRVU010000004">
    <property type="protein sequence ID" value="MFC3440406.1"/>
    <property type="molecule type" value="Genomic_DNA"/>
</dbReference>
<dbReference type="Proteomes" id="UP001595681">
    <property type="component" value="Unassembled WGS sequence"/>
</dbReference>
<dbReference type="InterPro" id="IPR010129">
    <property type="entry name" value="T1SS_HlyD"/>
</dbReference>
<dbReference type="SUPFAM" id="SSF111369">
    <property type="entry name" value="HlyD-like secretion proteins"/>
    <property type="match status" value="1"/>
</dbReference>
<dbReference type="Pfam" id="PF26002">
    <property type="entry name" value="Beta-barrel_AprE"/>
    <property type="match status" value="1"/>
</dbReference>
<dbReference type="PRINTS" id="PR01490">
    <property type="entry name" value="RTXTOXIND"/>
</dbReference>
<comment type="similarity">
    <text evidence="2 9">Belongs to the membrane fusion protein (MFP) (TC 8.A.1) family.</text>
</comment>
<evidence type="ECO:0000256" key="3">
    <source>
        <dbReference type="ARBA" id="ARBA00022448"/>
    </source>
</evidence>
<dbReference type="Gene3D" id="2.40.30.170">
    <property type="match status" value="1"/>
</dbReference>
<evidence type="ECO:0000259" key="10">
    <source>
        <dbReference type="Pfam" id="PF25994"/>
    </source>
</evidence>
<proteinExistence type="inferred from homology"/>
<name>A0ABV7NA92_9SPHN</name>
<accession>A0ABV7NA92</accession>
<dbReference type="PANTHER" id="PTHR30386:SF26">
    <property type="entry name" value="TRANSPORT PROTEIN COMB"/>
    <property type="match status" value="1"/>
</dbReference>
<feature type="transmembrane region" description="Helical" evidence="9">
    <location>
        <begin position="21"/>
        <end position="39"/>
    </location>
</feature>
<keyword evidence="3 9" id="KW-0813">Transport</keyword>
<evidence type="ECO:0000259" key="11">
    <source>
        <dbReference type="Pfam" id="PF26002"/>
    </source>
</evidence>
<reference evidence="13" key="1">
    <citation type="journal article" date="2019" name="Int. J. Syst. Evol. Microbiol.">
        <title>The Global Catalogue of Microorganisms (GCM) 10K type strain sequencing project: providing services to taxonomists for standard genome sequencing and annotation.</title>
        <authorList>
            <consortium name="The Broad Institute Genomics Platform"/>
            <consortium name="The Broad Institute Genome Sequencing Center for Infectious Disease"/>
            <person name="Wu L."/>
            <person name="Ma J."/>
        </authorList>
    </citation>
    <scope>NUCLEOTIDE SEQUENCE [LARGE SCALE GENOMIC DNA]</scope>
    <source>
        <strain evidence="13">CCM 7491</strain>
    </source>
</reference>
<evidence type="ECO:0000256" key="1">
    <source>
        <dbReference type="ARBA" id="ARBA00004377"/>
    </source>
</evidence>
<protein>
    <recommendedName>
        <fullName evidence="9">Membrane fusion protein (MFP) family protein</fullName>
    </recommendedName>
</protein>
<evidence type="ECO:0000313" key="13">
    <source>
        <dbReference type="Proteomes" id="UP001595681"/>
    </source>
</evidence>
<dbReference type="Gene3D" id="2.40.50.100">
    <property type="match status" value="1"/>
</dbReference>
<evidence type="ECO:0000256" key="2">
    <source>
        <dbReference type="ARBA" id="ARBA00009477"/>
    </source>
</evidence>
<evidence type="ECO:0000256" key="4">
    <source>
        <dbReference type="ARBA" id="ARBA00022475"/>
    </source>
</evidence>
<keyword evidence="6 9" id="KW-0812">Transmembrane</keyword>
<evidence type="ECO:0000313" key="12">
    <source>
        <dbReference type="EMBL" id="MFC3440406.1"/>
    </source>
</evidence>
<evidence type="ECO:0000256" key="6">
    <source>
        <dbReference type="ARBA" id="ARBA00022692"/>
    </source>
</evidence>
<keyword evidence="4 9" id="KW-1003">Cell membrane</keyword>
<evidence type="ECO:0000256" key="7">
    <source>
        <dbReference type="ARBA" id="ARBA00022989"/>
    </source>
</evidence>
<feature type="domain" description="AprE-like long alpha-helical hairpin" evidence="10">
    <location>
        <begin position="95"/>
        <end position="277"/>
    </location>
</feature>
<keyword evidence="7 9" id="KW-1133">Transmembrane helix</keyword>
<sequence length="433" mass="46451">MTRGVETTADGHIRPTVPANIFLWGILAFVAIFLLWAGLTQIDRTVRATGKVIPSSQLQVISNLEGGVVEAILVRTGQDVKQGTPLVRLNPTQSGSELASSRTTSDALSLKIARLEAEIIGRAPRFPAPRDAVMATQIEVERSLYNARMAELNSINGVGSARVAQAQRMIAESRATQDSRNASRDTAKADLQLIRPLVNEGIEPRRALLQAENSVAVSTSEAVGAAAAVSRAQSSLAEAQSTAMQQKRDWIARAADELAIARGEMATRQAALPAYEDKFRRTIVRAPVDGRVNRVFVTTVGGSARPGDPLLEMVPGRDSLLIEAAVMAKDIASVRLGQKAKVNISAYDSAVYGSMQGEVVAISPDAVVNERTGESHYLVRVRTSSDAITDGNGHRLRIGPGMGADVNLLGDKRTVLTYLLTPLTRLKETAFRE</sequence>
<dbReference type="InterPro" id="IPR050739">
    <property type="entry name" value="MFP"/>
</dbReference>
<comment type="subcellular location">
    <subcellularLocation>
        <location evidence="1 9">Cell inner membrane</location>
        <topology evidence="1 9">Single-pass membrane protein</topology>
    </subcellularLocation>
</comment>
<dbReference type="InterPro" id="IPR058982">
    <property type="entry name" value="Beta-barrel_AprE"/>
</dbReference>
<dbReference type="PANTHER" id="PTHR30386">
    <property type="entry name" value="MEMBRANE FUSION SUBUNIT OF EMRAB-TOLC MULTIDRUG EFFLUX PUMP"/>
    <property type="match status" value="1"/>
</dbReference>
<dbReference type="Pfam" id="PF25994">
    <property type="entry name" value="HH_AprE"/>
    <property type="match status" value="1"/>
</dbReference>
<dbReference type="RefSeq" id="WP_380793401.1">
    <property type="nucleotide sequence ID" value="NZ_JBHRVU010000004.1"/>
</dbReference>
<dbReference type="InterPro" id="IPR058781">
    <property type="entry name" value="HH_AprE-like"/>
</dbReference>
<keyword evidence="5 9" id="KW-0997">Cell inner membrane</keyword>
<evidence type="ECO:0000256" key="5">
    <source>
        <dbReference type="ARBA" id="ARBA00022519"/>
    </source>
</evidence>